<dbReference type="GO" id="GO:0140098">
    <property type="term" value="F:catalytic activity, acting on RNA"/>
    <property type="evidence" value="ECO:0007669"/>
    <property type="project" value="UniProtKB-ARBA"/>
</dbReference>
<comment type="similarity">
    <text evidence="2">Belongs to the pseudouridine synthase RluA family.</text>
</comment>
<dbReference type="CDD" id="cd02869">
    <property type="entry name" value="PseudoU_synth_RluA_like"/>
    <property type="match status" value="1"/>
</dbReference>
<comment type="catalytic activity">
    <reaction evidence="1">
        <text>a uridine in RNA = a pseudouridine in RNA</text>
        <dbReference type="Rhea" id="RHEA:48348"/>
        <dbReference type="Rhea" id="RHEA-COMP:12068"/>
        <dbReference type="Rhea" id="RHEA-COMP:12069"/>
        <dbReference type="ChEBI" id="CHEBI:65314"/>
        <dbReference type="ChEBI" id="CHEBI:65315"/>
    </reaction>
</comment>
<dbReference type="AlphaFoldDB" id="A0A6S6SMI7"/>
<dbReference type="GO" id="GO:0000455">
    <property type="term" value="P:enzyme-directed rRNA pseudouridine synthesis"/>
    <property type="evidence" value="ECO:0007669"/>
    <property type="project" value="TreeGrafter"/>
</dbReference>
<proteinExistence type="inferred from homology"/>
<dbReference type="Gene3D" id="3.30.2350.10">
    <property type="entry name" value="Pseudouridine synthase"/>
    <property type="match status" value="1"/>
</dbReference>
<dbReference type="InterPro" id="IPR006224">
    <property type="entry name" value="PsdUridine_synth_RluA-like_CS"/>
</dbReference>
<feature type="domain" description="Pseudouridine synthase RsuA/RluA-like" evidence="6">
    <location>
        <begin position="73"/>
        <end position="200"/>
    </location>
</feature>
<dbReference type="GO" id="GO:0009982">
    <property type="term" value="F:pseudouridine synthase activity"/>
    <property type="evidence" value="ECO:0007669"/>
    <property type="project" value="InterPro"/>
</dbReference>
<evidence type="ECO:0000256" key="1">
    <source>
        <dbReference type="ARBA" id="ARBA00000073"/>
    </source>
</evidence>
<name>A0A6S6SMI7_9BACT</name>
<keyword evidence="3" id="KW-0413">Isomerase</keyword>
<accession>A0A6S6SMI7</accession>
<dbReference type="InterPro" id="IPR050188">
    <property type="entry name" value="RluA_PseudoU_synthase"/>
</dbReference>
<dbReference type="GO" id="GO:0003723">
    <property type="term" value="F:RNA binding"/>
    <property type="evidence" value="ECO:0007669"/>
    <property type="project" value="InterPro"/>
</dbReference>
<protein>
    <recommendedName>
        <fullName evidence="4">RNA pseudouridylate synthase</fullName>
    </recommendedName>
    <alternativeName>
        <fullName evidence="5">RNA-uridine isomerase</fullName>
    </alternativeName>
</protein>
<evidence type="ECO:0000256" key="4">
    <source>
        <dbReference type="ARBA" id="ARBA00031870"/>
    </source>
</evidence>
<evidence type="ECO:0000256" key="3">
    <source>
        <dbReference type="ARBA" id="ARBA00023235"/>
    </source>
</evidence>
<keyword evidence="7" id="KW-0456">Lyase</keyword>
<dbReference type="SUPFAM" id="SSF55120">
    <property type="entry name" value="Pseudouridine synthase"/>
    <property type="match status" value="1"/>
</dbReference>
<evidence type="ECO:0000256" key="2">
    <source>
        <dbReference type="ARBA" id="ARBA00010876"/>
    </source>
</evidence>
<sequence>MSKNSQEKAYKLLAIQEGISNGSAKDLIDKGLVYSRGNKVKIARALINVNAKFKVAEVKKAKILFEDDNILAVDKPYYEVSENLAKSFKLDLVHRLDKGTSGVLILSKNSDFKEEIIAEFRNQNVYKEYVAVVNGIFTDSVTVDEPILSIKKKHAIHSEINPLGKSAVSHISPEYVDNKKSKLKVIIETGRTHQIRVHLKSLGYPIIGDEVYGGKKNNRMLLHSRRIEFLDYDIKCKEDRDFDII</sequence>
<dbReference type="GO" id="GO:0016829">
    <property type="term" value="F:lyase activity"/>
    <property type="evidence" value="ECO:0007669"/>
    <property type="project" value="UniProtKB-KW"/>
</dbReference>
<evidence type="ECO:0000256" key="5">
    <source>
        <dbReference type="ARBA" id="ARBA00033164"/>
    </source>
</evidence>
<dbReference type="PANTHER" id="PTHR21600">
    <property type="entry name" value="MITOCHONDRIAL RNA PSEUDOURIDINE SYNTHASE"/>
    <property type="match status" value="1"/>
</dbReference>
<dbReference type="InterPro" id="IPR006145">
    <property type="entry name" value="PsdUridine_synth_RsuA/RluA"/>
</dbReference>
<organism evidence="7">
    <name type="scientific">uncultured Campylobacterales bacterium</name>
    <dbReference type="NCBI Taxonomy" id="352960"/>
    <lineage>
        <taxon>Bacteria</taxon>
        <taxon>Pseudomonadati</taxon>
        <taxon>Campylobacterota</taxon>
        <taxon>Epsilonproteobacteria</taxon>
        <taxon>Campylobacterales</taxon>
        <taxon>environmental samples</taxon>
    </lineage>
</organism>
<reference evidence="7" key="1">
    <citation type="submission" date="2020-01" db="EMBL/GenBank/DDBJ databases">
        <authorList>
            <person name="Meier V. D."/>
            <person name="Meier V D."/>
        </authorList>
    </citation>
    <scope>NUCLEOTIDE SEQUENCE</scope>
    <source>
        <strain evidence="7">HLG_WM_MAG_12</strain>
    </source>
</reference>
<dbReference type="Pfam" id="PF00849">
    <property type="entry name" value="PseudoU_synth_2"/>
    <property type="match status" value="1"/>
</dbReference>
<evidence type="ECO:0000313" key="7">
    <source>
        <dbReference type="EMBL" id="CAA6806527.1"/>
    </source>
</evidence>
<dbReference type="PANTHER" id="PTHR21600:SF44">
    <property type="entry name" value="RIBOSOMAL LARGE SUBUNIT PSEUDOURIDINE SYNTHASE D"/>
    <property type="match status" value="1"/>
</dbReference>
<dbReference type="InterPro" id="IPR020103">
    <property type="entry name" value="PsdUridine_synth_cat_dom_sf"/>
</dbReference>
<dbReference type="PROSITE" id="PS01129">
    <property type="entry name" value="PSI_RLU"/>
    <property type="match status" value="1"/>
</dbReference>
<dbReference type="EMBL" id="CACVAW010000023">
    <property type="protein sequence ID" value="CAA6806527.1"/>
    <property type="molecule type" value="Genomic_DNA"/>
</dbReference>
<gene>
    <name evidence="7" type="ORF">HELGO_WM13632</name>
</gene>
<evidence type="ECO:0000259" key="6">
    <source>
        <dbReference type="Pfam" id="PF00849"/>
    </source>
</evidence>